<dbReference type="AlphaFoldDB" id="A0A5J4PSY4"/>
<protein>
    <submittedName>
        <fullName evidence="2">Uncharacterized protein</fullName>
    </submittedName>
</protein>
<evidence type="ECO:0000313" key="3">
    <source>
        <dbReference type="Proteomes" id="UP000324800"/>
    </source>
</evidence>
<accession>A0A5J4PSY4</accession>
<comment type="caution">
    <text evidence="2">The sequence shown here is derived from an EMBL/GenBank/DDBJ whole genome shotgun (WGS) entry which is preliminary data.</text>
</comment>
<keyword evidence="1" id="KW-0812">Transmembrane</keyword>
<reference evidence="2 3" key="1">
    <citation type="submission" date="2019-03" db="EMBL/GenBank/DDBJ databases">
        <title>Single cell metagenomics reveals metabolic interactions within the superorganism composed of flagellate Streblomastix strix and complex community of Bacteroidetes bacteria on its surface.</title>
        <authorList>
            <person name="Treitli S.C."/>
            <person name="Kolisko M."/>
            <person name="Husnik F."/>
            <person name="Keeling P."/>
            <person name="Hampl V."/>
        </authorList>
    </citation>
    <scope>NUCLEOTIDE SEQUENCE [LARGE SCALE GENOMIC DNA]</scope>
    <source>
        <strain evidence="2">ST1C</strain>
    </source>
</reference>
<organism evidence="2 3">
    <name type="scientific">Streblomastix strix</name>
    <dbReference type="NCBI Taxonomy" id="222440"/>
    <lineage>
        <taxon>Eukaryota</taxon>
        <taxon>Metamonada</taxon>
        <taxon>Preaxostyla</taxon>
        <taxon>Oxymonadida</taxon>
        <taxon>Streblomastigidae</taxon>
        <taxon>Streblomastix</taxon>
    </lineage>
</organism>
<dbReference type="Proteomes" id="UP000324800">
    <property type="component" value="Unassembled WGS sequence"/>
</dbReference>
<dbReference type="EMBL" id="SNRW01048872">
    <property type="protein sequence ID" value="KAA6312252.1"/>
    <property type="molecule type" value="Genomic_DNA"/>
</dbReference>
<keyword evidence="1" id="KW-0472">Membrane</keyword>
<sequence>MFIWKFIDCSELQELSVGFRTEISKVEEIANFVSKFGIIIEIVVIITTFTSFVVIILANVGIVVEDEAPGMNDDQAAFAFQ</sequence>
<proteinExistence type="predicted"/>
<keyword evidence="1" id="KW-1133">Transmembrane helix</keyword>
<evidence type="ECO:0000256" key="1">
    <source>
        <dbReference type="SAM" id="Phobius"/>
    </source>
</evidence>
<feature type="transmembrane region" description="Helical" evidence="1">
    <location>
        <begin position="38"/>
        <end position="64"/>
    </location>
</feature>
<feature type="non-terminal residue" evidence="2">
    <location>
        <position position="81"/>
    </location>
</feature>
<gene>
    <name evidence="2" type="ORF">EZS28_055959</name>
</gene>
<evidence type="ECO:0000313" key="2">
    <source>
        <dbReference type="EMBL" id="KAA6312252.1"/>
    </source>
</evidence>
<name>A0A5J4PSY4_9EUKA</name>